<comment type="caution">
    <text evidence="1">The sequence shown here is derived from an EMBL/GenBank/DDBJ whole genome shotgun (WGS) entry which is preliminary data.</text>
</comment>
<gene>
    <name evidence="1" type="ORF">ACHHYP_04250</name>
</gene>
<accession>A0A1V9Z1S9</accession>
<organism evidence="1 2">
    <name type="scientific">Achlya hypogyna</name>
    <name type="common">Oomycete</name>
    <name type="synonym">Protoachlya hypogyna</name>
    <dbReference type="NCBI Taxonomy" id="1202772"/>
    <lineage>
        <taxon>Eukaryota</taxon>
        <taxon>Sar</taxon>
        <taxon>Stramenopiles</taxon>
        <taxon>Oomycota</taxon>
        <taxon>Saprolegniomycetes</taxon>
        <taxon>Saprolegniales</taxon>
        <taxon>Achlyaceae</taxon>
        <taxon>Achlya</taxon>
    </lineage>
</organism>
<reference evidence="1 2" key="1">
    <citation type="journal article" date="2014" name="Genome Biol. Evol.">
        <title>The secreted proteins of Achlya hypogyna and Thraustotheca clavata identify the ancestral oomycete secretome and reveal gene acquisitions by horizontal gene transfer.</title>
        <authorList>
            <person name="Misner I."/>
            <person name="Blouin N."/>
            <person name="Leonard G."/>
            <person name="Richards T.A."/>
            <person name="Lane C.E."/>
        </authorList>
    </citation>
    <scope>NUCLEOTIDE SEQUENCE [LARGE SCALE GENOMIC DNA]</scope>
    <source>
        <strain evidence="1 2">ATCC 48635</strain>
    </source>
</reference>
<dbReference type="EMBL" id="JNBR01000495">
    <property type="protein sequence ID" value="OQR91903.1"/>
    <property type="molecule type" value="Genomic_DNA"/>
</dbReference>
<dbReference type="Proteomes" id="UP000243579">
    <property type="component" value="Unassembled WGS sequence"/>
</dbReference>
<evidence type="ECO:0000313" key="1">
    <source>
        <dbReference type="EMBL" id="OQR91903.1"/>
    </source>
</evidence>
<keyword evidence="2" id="KW-1185">Reference proteome</keyword>
<evidence type="ECO:0000313" key="2">
    <source>
        <dbReference type="Proteomes" id="UP000243579"/>
    </source>
</evidence>
<sequence>MAWTIAFMKDDCTCNASSLFNLKYLRTHRAGSVKYIRCFPHCCPEHSFTNFCTTSLGIRVSNVAQETPDDPGQEIAQSTVHGDVRSLANPKGDWIPSHMGQYNAQLRELSFRFNHNNSVGWHYGWMGTSTKAHRTCTHHLVAYILRPVGHGAFRVVAMQPSPPFIVMSYRRACFYCQKHKPSEARPANCDGASCHCEGEFNVSEGVLPPPPAPMPPLPAAAPRMPQPPAPRQLSVVECQLAIMHYFAQELPASAFVSLPRGQTVVQAQVLAPLQRWVTATWGQSTGPDGVFPPLARVTTDGSSTLEATQLMIVDVLGAVVDFFLSTNATLFGSYTQVLFNRDQLFEAYTSWLAELHAVVAARLSAAFDASVPQLVAQIVQLAGQSDSLGTVHAKIHLLNSRESQPSVGFDYFVAQLREVYLATEPLLPAPSSTPFSRRWIYTHTVGHSYAMGGRDPSLLTIARAALSCYAFEARLDGTIFSVSSAVAIYRTIPAVFELDGVGHVFRVYPHGESSLCLLAGRSHGDYVGTIGDDTIDLRIYCWPAGDDDLTAYVLQLTLAADDEALDMTVTLVRATLPTLLDISTSTAASRIKAYAAGARDESTIAKLHAVYAPHTTD</sequence>
<dbReference type="OrthoDB" id="105949at2759"/>
<protein>
    <submittedName>
        <fullName evidence="1">Uncharacterized protein</fullName>
    </submittedName>
</protein>
<dbReference type="AlphaFoldDB" id="A0A1V9Z1S9"/>
<name>A0A1V9Z1S9_ACHHY</name>
<proteinExistence type="predicted"/>